<accession>A0ABR8A267</accession>
<dbReference type="Proteomes" id="UP000658514">
    <property type="component" value="Unassembled WGS sequence"/>
</dbReference>
<dbReference type="RefSeq" id="WP_190538403.1">
    <property type="nucleotide sequence ID" value="NZ_CAWPNO010000001.1"/>
</dbReference>
<dbReference type="InterPro" id="IPR013424">
    <property type="entry name" value="Ice-binding_C"/>
</dbReference>
<keyword evidence="1" id="KW-0732">Signal</keyword>
<evidence type="ECO:0000313" key="3">
    <source>
        <dbReference type="EMBL" id="MBD2194046.1"/>
    </source>
</evidence>
<feature type="signal peptide" evidence="1">
    <location>
        <begin position="1"/>
        <end position="35"/>
    </location>
</feature>
<feature type="chain" id="PRO_5046541526" evidence="1">
    <location>
        <begin position="36"/>
        <end position="239"/>
    </location>
</feature>
<evidence type="ECO:0000259" key="2">
    <source>
        <dbReference type="Pfam" id="PF07589"/>
    </source>
</evidence>
<name>A0ABR8A267_9CYAN</name>
<comment type="caution">
    <text evidence="3">The sequence shown here is derived from an EMBL/GenBank/DDBJ whole genome shotgun (WGS) entry which is preliminary data.</text>
</comment>
<protein>
    <submittedName>
        <fullName evidence="3">PEP-CTERM sorting domain-containing protein</fullName>
    </submittedName>
</protein>
<dbReference type="EMBL" id="JACJQH010000001">
    <property type="protein sequence ID" value="MBD2194046.1"/>
    <property type="molecule type" value="Genomic_DNA"/>
</dbReference>
<dbReference type="NCBIfam" id="TIGR02595">
    <property type="entry name" value="PEP_CTERM"/>
    <property type="match status" value="1"/>
</dbReference>
<proteinExistence type="predicted"/>
<organism evidence="3 4">
    <name type="scientific">Calothrix parietina FACHB-288</name>
    <dbReference type="NCBI Taxonomy" id="2692896"/>
    <lineage>
        <taxon>Bacteria</taxon>
        <taxon>Bacillati</taxon>
        <taxon>Cyanobacteriota</taxon>
        <taxon>Cyanophyceae</taxon>
        <taxon>Nostocales</taxon>
        <taxon>Calotrichaceae</taxon>
        <taxon>Calothrix</taxon>
    </lineage>
</organism>
<dbReference type="Pfam" id="PF07589">
    <property type="entry name" value="PEP-CTERM"/>
    <property type="match status" value="1"/>
</dbReference>
<feature type="domain" description="Ice-binding protein C-terminal" evidence="2">
    <location>
        <begin position="204"/>
        <end position="227"/>
    </location>
</feature>
<sequence>MFAIKSRVITATLAATAAIPIVTAGVFTSAGSAQAAILKGSIGLNGTSIVPSDGINPSSTSITFVDVDGVDTEGDFANFSPNLDSVTTPIKGITINTLKLTKITNLPSISKITRATYSTGNVFPFINFGTRTLNSTTAVLTFDLDDAVITRTRTSSTNISDVTLDGITGKFNFDGKTVATGFVTASLSGTRSTYQLTLTAEPVSVPEPSTMLGLGLFGTFIAASRLRKAQAISGDLSTR</sequence>
<evidence type="ECO:0000256" key="1">
    <source>
        <dbReference type="SAM" id="SignalP"/>
    </source>
</evidence>
<evidence type="ECO:0000313" key="4">
    <source>
        <dbReference type="Proteomes" id="UP000658514"/>
    </source>
</evidence>
<keyword evidence="4" id="KW-1185">Reference proteome</keyword>
<reference evidence="3 4" key="1">
    <citation type="journal article" date="2020" name="ISME J.">
        <title>Comparative genomics reveals insights into cyanobacterial evolution and habitat adaptation.</title>
        <authorList>
            <person name="Chen M.Y."/>
            <person name="Teng W.K."/>
            <person name="Zhao L."/>
            <person name="Hu C.X."/>
            <person name="Zhou Y.K."/>
            <person name="Han B.P."/>
            <person name="Song L.R."/>
            <person name="Shu W.S."/>
        </authorList>
    </citation>
    <scope>NUCLEOTIDE SEQUENCE [LARGE SCALE GENOMIC DNA]</scope>
    <source>
        <strain evidence="3 4">FACHB-288</strain>
    </source>
</reference>
<gene>
    <name evidence="3" type="ORF">H6G24_00860</name>
</gene>